<protein>
    <submittedName>
        <fullName evidence="3">Uncharacterized protein</fullName>
    </submittedName>
</protein>
<keyword evidence="2" id="KW-0812">Transmembrane</keyword>
<feature type="compositionally biased region" description="Low complexity" evidence="1">
    <location>
        <begin position="57"/>
        <end position="70"/>
    </location>
</feature>
<evidence type="ECO:0000256" key="1">
    <source>
        <dbReference type="SAM" id="MobiDB-lite"/>
    </source>
</evidence>
<dbReference type="AlphaFoldDB" id="A0ABC8KUK7"/>
<keyword evidence="2" id="KW-0472">Membrane</keyword>
<organism evidence="3 4">
    <name type="scientific">Eruca vesicaria subsp. sativa</name>
    <name type="common">Garden rocket</name>
    <name type="synonym">Eruca sativa</name>
    <dbReference type="NCBI Taxonomy" id="29727"/>
    <lineage>
        <taxon>Eukaryota</taxon>
        <taxon>Viridiplantae</taxon>
        <taxon>Streptophyta</taxon>
        <taxon>Embryophyta</taxon>
        <taxon>Tracheophyta</taxon>
        <taxon>Spermatophyta</taxon>
        <taxon>Magnoliopsida</taxon>
        <taxon>eudicotyledons</taxon>
        <taxon>Gunneridae</taxon>
        <taxon>Pentapetalae</taxon>
        <taxon>rosids</taxon>
        <taxon>malvids</taxon>
        <taxon>Brassicales</taxon>
        <taxon>Brassicaceae</taxon>
        <taxon>Brassiceae</taxon>
        <taxon>Eruca</taxon>
    </lineage>
</organism>
<evidence type="ECO:0000313" key="4">
    <source>
        <dbReference type="Proteomes" id="UP001642260"/>
    </source>
</evidence>
<proteinExistence type="predicted"/>
<feature type="transmembrane region" description="Helical" evidence="2">
    <location>
        <begin position="21"/>
        <end position="38"/>
    </location>
</feature>
<comment type="caution">
    <text evidence="3">The sequence shown here is derived from an EMBL/GenBank/DDBJ whole genome shotgun (WGS) entry which is preliminary data.</text>
</comment>
<sequence>MPSVCPPAEQSSNSGQRWEDFALGFFLCLTLVLVFHFCRRCIRQGGKFAWAFSTPVASSSSAPAAPAAPSDDVEAQPQGHWEWSEIGMAGSSFAVSAPPSA</sequence>
<dbReference type="EMBL" id="CAKOAT010326599">
    <property type="protein sequence ID" value="CAH8362231.1"/>
    <property type="molecule type" value="Genomic_DNA"/>
</dbReference>
<evidence type="ECO:0000313" key="3">
    <source>
        <dbReference type="EMBL" id="CAH8362231.1"/>
    </source>
</evidence>
<accession>A0ABC8KUK7</accession>
<evidence type="ECO:0000256" key="2">
    <source>
        <dbReference type="SAM" id="Phobius"/>
    </source>
</evidence>
<name>A0ABC8KUK7_ERUVS</name>
<dbReference type="Proteomes" id="UP001642260">
    <property type="component" value="Unassembled WGS sequence"/>
</dbReference>
<reference evidence="3 4" key="1">
    <citation type="submission" date="2022-03" db="EMBL/GenBank/DDBJ databases">
        <authorList>
            <person name="Macdonald S."/>
            <person name="Ahmed S."/>
            <person name="Newling K."/>
        </authorList>
    </citation>
    <scope>NUCLEOTIDE SEQUENCE [LARGE SCALE GENOMIC DNA]</scope>
</reference>
<feature type="region of interest" description="Disordered" evidence="1">
    <location>
        <begin position="57"/>
        <end position="78"/>
    </location>
</feature>
<keyword evidence="4" id="KW-1185">Reference proteome</keyword>
<gene>
    <name evidence="3" type="ORF">ERUC_LOCUS27987</name>
</gene>
<keyword evidence="2" id="KW-1133">Transmembrane helix</keyword>